<dbReference type="GO" id="GO:0008889">
    <property type="term" value="F:glycerophosphodiester phosphodiesterase activity"/>
    <property type="evidence" value="ECO:0007669"/>
    <property type="project" value="TreeGrafter"/>
</dbReference>
<dbReference type="Gene3D" id="3.20.20.190">
    <property type="entry name" value="Phosphatidylinositol (PI) phosphodiesterase"/>
    <property type="match status" value="1"/>
</dbReference>
<gene>
    <name evidence="3" type="ORF">DPV69_08215</name>
</gene>
<protein>
    <submittedName>
        <fullName evidence="3">Glycerophosphodiester phosphodiesterase family protein</fullName>
    </submittedName>
</protein>
<dbReference type="SUPFAM" id="SSF51695">
    <property type="entry name" value="PLC-like phosphodiesterases"/>
    <property type="match status" value="1"/>
</dbReference>
<keyword evidence="1" id="KW-0732">Signal</keyword>
<dbReference type="PANTHER" id="PTHR46320">
    <property type="entry name" value="GLYCEROPHOSPHODIESTER PHOSPHODIESTERASE 1"/>
    <property type="match status" value="1"/>
</dbReference>
<dbReference type="InterPro" id="IPR030395">
    <property type="entry name" value="GP_PDE_dom"/>
</dbReference>
<evidence type="ECO:0000256" key="1">
    <source>
        <dbReference type="SAM" id="SignalP"/>
    </source>
</evidence>
<proteinExistence type="predicted"/>
<dbReference type="AlphaFoldDB" id="A0A443YWM1"/>
<feature type="domain" description="GP-PDE" evidence="2">
    <location>
        <begin position="51"/>
        <end position="293"/>
    </location>
</feature>
<dbReference type="InterPro" id="IPR017946">
    <property type="entry name" value="PLC-like_Pdiesterase_TIM-brl"/>
</dbReference>
<evidence type="ECO:0000313" key="4">
    <source>
        <dbReference type="Proteomes" id="UP000284120"/>
    </source>
</evidence>
<dbReference type="RefSeq" id="WP_113646878.1">
    <property type="nucleotide sequence ID" value="NZ_QMHN01000002.1"/>
</dbReference>
<dbReference type="GO" id="GO:0005886">
    <property type="term" value="C:plasma membrane"/>
    <property type="evidence" value="ECO:0007669"/>
    <property type="project" value="TreeGrafter"/>
</dbReference>
<dbReference type="EMBL" id="SAYW01000002">
    <property type="protein sequence ID" value="RWU08353.1"/>
    <property type="molecule type" value="Genomic_DNA"/>
</dbReference>
<dbReference type="PROSITE" id="PS51704">
    <property type="entry name" value="GP_PDE"/>
    <property type="match status" value="1"/>
</dbReference>
<dbReference type="Pfam" id="PF03009">
    <property type="entry name" value="GDPD"/>
    <property type="match status" value="1"/>
</dbReference>
<accession>A0A443YWM1</accession>
<sequence>MITKSFFRKQLLILALSPLAAFAQKSEINVLKFKNVQELKAFFKHSQNNFPIISGHRGGMTKGFPENSMETFANTLKYMPSFFEIDPRLTKDSVAVLMHDATLERTTNGTGKLSDYTYAEIQKLRLKDPEGNVTDCKIPTLKEAILWSKGRTVMNLDKKDVPLEMTARILKECNNEAVMLTVHNAKQAKFYLDQNPNWMLSVHIKTKKAYDEYVKANIPWGSIIAYIGPEYTPENRELMKLLQEKGVMVMISSAPTYDKLATPQERAKAYVEVFKGGADILESDLPVEVAEAIKNNVPKNTPQHKYLGKAKL</sequence>
<name>A0A443YWM1_9SPHI</name>
<dbReference type="GO" id="GO:0006580">
    <property type="term" value="P:ethanolamine metabolic process"/>
    <property type="evidence" value="ECO:0007669"/>
    <property type="project" value="TreeGrafter"/>
</dbReference>
<organism evidence="3 4">
    <name type="scientific">Pedobacter chitinilyticus</name>
    <dbReference type="NCBI Taxonomy" id="2233776"/>
    <lineage>
        <taxon>Bacteria</taxon>
        <taxon>Pseudomonadati</taxon>
        <taxon>Bacteroidota</taxon>
        <taxon>Sphingobacteriia</taxon>
        <taxon>Sphingobacteriales</taxon>
        <taxon>Sphingobacteriaceae</taxon>
        <taxon>Pedobacter</taxon>
    </lineage>
</organism>
<dbReference type="CDD" id="cd08566">
    <property type="entry name" value="GDPD_AtGDE_like"/>
    <property type="match status" value="1"/>
</dbReference>
<reference evidence="3 4" key="1">
    <citation type="submission" date="2018-06" db="EMBL/GenBank/DDBJ databases">
        <title>Pedobacter endophyticus sp. nov., an endophytic bacterium isolated from a leaf of Triticum aestivum.</title>
        <authorList>
            <person name="Zhang L."/>
        </authorList>
    </citation>
    <scope>NUCLEOTIDE SEQUENCE [LARGE SCALE GENOMIC DNA]</scope>
    <source>
        <strain evidence="3 4">CM134L-2</strain>
    </source>
</reference>
<comment type="caution">
    <text evidence="3">The sequence shown here is derived from an EMBL/GenBank/DDBJ whole genome shotgun (WGS) entry which is preliminary data.</text>
</comment>
<dbReference type="Proteomes" id="UP000284120">
    <property type="component" value="Unassembled WGS sequence"/>
</dbReference>
<keyword evidence="4" id="KW-1185">Reference proteome</keyword>
<dbReference type="GO" id="GO:0070291">
    <property type="term" value="P:N-acylethanolamine metabolic process"/>
    <property type="evidence" value="ECO:0007669"/>
    <property type="project" value="TreeGrafter"/>
</dbReference>
<dbReference type="GO" id="GO:0006644">
    <property type="term" value="P:phospholipid metabolic process"/>
    <property type="evidence" value="ECO:0007669"/>
    <property type="project" value="TreeGrafter"/>
</dbReference>
<dbReference type="OrthoDB" id="384721at2"/>
<evidence type="ECO:0000313" key="3">
    <source>
        <dbReference type="EMBL" id="RWU08353.1"/>
    </source>
</evidence>
<dbReference type="PANTHER" id="PTHR46320:SF1">
    <property type="entry name" value="GLYCEROPHOSPHODIESTER PHOSPHODIESTERASE 1"/>
    <property type="match status" value="1"/>
</dbReference>
<feature type="signal peptide" evidence="1">
    <location>
        <begin position="1"/>
        <end position="23"/>
    </location>
</feature>
<feature type="chain" id="PRO_5019002750" evidence="1">
    <location>
        <begin position="24"/>
        <end position="312"/>
    </location>
</feature>
<evidence type="ECO:0000259" key="2">
    <source>
        <dbReference type="PROSITE" id="PS51704"/>
    </source>
</evidence>